<gene>
    <name evidence="2" type="ORF">BT96DRAFT_1091049</name>
</gene>
<dbReference type="Proteomes" id="UP000799118">
    <property type="component" value="Unassembled WGS sequence"/>
</dbReference>
<keyword evidence="3" id="KW-1185">Reference proteome</keyword>
<accession>A0A6A4HVK2</accession>
<dbReference type="AlphaFoldDB" id="A0A6A4HVK2"/>
<sequence length="139" mass="15784">MQEKKTWKDKIAALLDLPRYTLSDDSVSEDNKPKSIYIKSGAAWRKELKKWMVEEQEADFMDTDDDAGPEVPAGKDRWLPIKLEDLFGGKITKPLEEFVTSRARKQVSEEAPRMELIAAEYSDEPPDDGELEGSGDDYA</sequence>
<evidence type="ECO:0000313" key="3">
    <source>
        <dbReference type="Proteomes" id="UP000799118"/>
    </source>
</evidence>
<dbReference type="EMBL" id="ML769442">
    <property type="protein sequence ID" value="KAE9401760.1"/>
    <property type="molecule type" value="Genomic_DNA"/>
</dbReference>
<dbReference type="OrthoDB" id="3013045at2759"/>
<name>A0A6A4HVK2_9AGAR</name>
<evidence type="ECO:0000256" key="1">
    <source>
        <dbReference type="SAM" id="MobiDB-lite"/>
    </source>
</evidence>
<feature type="compositionally biased region" description="Acidic residues" evidence="1">
    <location>
        <begin position="121"/>
        <end position="139"/>
    </location>
</feature>
<protein>
    <submittedName>
        <fullName evidence="2">Uncharacterized protein</fullName>
    </submittedName>
</protein>
<organism evidence="2 3">
    <name type="scientific">Gymnopus androsaceus JB14</name>
    <dbReference type="NCBI Taxonomy" id="1447944"/>
    <lineage>
        <taxon>Eukaryota</taxon>
        <taxon>Fungi</taxon>
        <taxon>Dikarya</taxon>
        <taxon>Basidiomycota</taxon>
        <taxon>Agaricomycotina</taxon>
        <taxon>Agaricomycetes</taxon>
        <taxon>Agaricomycetidae</taxon>
        <taxon>Agaricales</taxon>
        <taxon>Marasmiineae</taxon>
        <taxon>Omphalotaceae</taxon>
        <taxon>Gymnopus</taxon>
    </lineage>
</organism>
<reference evidence="2" key="1">
    <citation type="journal article" date="2019" name="Environ. Microbiol.">
        <title>Fungal ecological strategies reflected in gene transcription - a case study of two litter decomposers.</title>
        <authorList>
            <person name="Barbi F."/>
            <person name="Kohler A."/>
            <person name="Barry K."/>
            <person name="Baskaran P."/>
            <person name="Daum C."/>
            <person name="Fauchery L."/>
            <person name="Ihrmark K."/>
            <person name="Kuo A."/>
            <person name="LaButti K."/>
            <person name="Lipzen A."/>
            <person name="Morin E."/>
            <person name="Grigoriev I.V."/>
            <person name="Henrissat B."/>
            <person name="Lindahl B."/>
            <person name="Martin F."/>
        </authorList>
    </citation>
    <scope>NUCLEOTIDE SEQUENCE</scope>
    <source>
        <strain evidence="2">JB14</strain>
    </source>
</reference>
<proteinExistence type="predicted"/>
<feature type="region of interest" description="Disordered" evidence="1">
    <location>
        <begin position="117"/>
        <end position="139"/>
    </location>
</feature>
<evidence type="ECO:0000313" key="2">
    <source>
        <dbReference type="EMBL" id="KAE9401760.1"/>
    </source>
</evidence>